<proteinExistence type="predicted"/>
<evidence type="ECO:0008006" key="3">
    <source>
        <dbReference type="Google" id="ProtNLM"/>
    </source>
</evidence>
<dbReference type="Proteomes" id="UP000777774">
    <property type="component" value="Unassembled WGS sequence"/>
</dbReference>
<dbReference type="RefSeq" id="WP_168678795.1">
    <property type="nucleotide sequence ID" value="NZ_JAAXOY010000203.1"/>
</dbReference>
<dbReference type="EMBL" id="JAAXOY010000203">
    <property type="protein sequence ID" value="NKY39747.1"/>
    <property type="molecule type" value="Genomic_DNA"/>
</dbReference>
<comment type="caution">
    <text evidence="1">The sequence shown here is derived from an EMBL/GenBank/DDBJ whole genome shotgun (WGS) entry which is preliminary data.</text>
</comment>
<protein>
    <recommendedName>
        <fullName evidence="3">ASCH domain-containing protein</fullName>
    </recommendedName>
</protein>
<sequence length="218" mass="24398">MSTDTTAGAAFDLPGALEPLLAERGFTRGGPVFRGRSGDVAMVVRCEPQARIDRVRTITVECVPAEGQQTAAERFVHQFNQAATAFGWRGEYTAQTPGFPQVVVDDFARLTLPFVDRATSVRAIAELVLDGEVPPSDGRDPLLARVTDPYEAAQRFGWPDLAARAVEVAEGLDLDWRGYEAFRKWADYYSVEVRLRKPRFSLRHSVDRFLPLQHRRYA</sequence>
<evidence type="ECO:0000313" key="2">
    <source>
        <dbReference type="Proteomes" id="UP000777774"/>
    </source>
</evidence>
<organism evidence="1 2">
    <name type="scientific">Cellulomonas septica</name>
    <dbReference type="NCBI Taxonomy" id="285080"/>
    <lineage>
        <taxon>Bacteria</taxon>
        <taxon>Bacillati</taxon>
        <taxon>Actinomycetota</taxon>
        <taxon>Actinomycetes</taxon>
        <taxon>Micrococcales</taxon>
        <taxon>Cellulomonadaceae</taxon>
        <taxon>Cellulomonas</taxon>
    </lineage>
</organism>
<gene>
    <name evidence="1" type="ORF">HGA02_09455</name>
</gene>
<reference evidence="1 2" key="1">
    <citation type="submission" date="2020-04" db="EMBL/GenBank/DDBJ databases">
        <title>MicrobeNet Type strains.</title>
        <authorList>
            <person name="Nicholson A.C."/>
        </authorList>
    </citation>
    <scope>NUCLEOTIDE SEQUENCE [LARGE SCALE GENOMIC DNA]</scope>
    <source>
        <strain evidence="1 2">ATCC BAA-787</strain>
    </source>
</reference>
<name>A0ABX1K278_9CELL</name>
<accession>A0ABX1K278</accession>
<evidence type="ECO:0000313" key="1">
    <source>
        <dbReference type="EMBL" id="NKY39747.1"/>
    </source>
</evidence>
<keyword evidence="2" id="KW-1185">Reference proteome</keyword>